<evidence type="ECO:0000313" key="3">
    <source>
        <dbReference type="EMBL" id="MDT0352905.1"/>
    </source>
</evidence>
<feature type="transmembrane region" description="Helical" evidence="2">
    <location>
        <begin position="29"/>
        <end position="48"/>
    </location>
</feature>
<keyword evidence="2" id="KW-1133">Transmembrane helix</keyword>
<feature type="compositionally biased region" description="Polar residues" evidence="1">
    <location>
        <begin position="131"/>
        <end position="141"/>
    </location>
</feature>
<dbReference type="Proteomes" id="UP001183202">
    <property type="component" value="Unassembled WGS sequence"/>
</dbReference>
<dbReference type="EMBL" id="JAVREJ010000023">
    <property type="protein sequence ID" value="MDT0352905.1"/>
    <property type="molecule type" value="Genomic_DNA"/>
</dbReference>
<comment type="caution">
    <text evidence="3">The sequence shown here is derived from an EMBL/GenBank/DDBJ whole genome shotgun (WGS) entry which is preliminary data.</text>
</comment>
<protein>
    <recommendedName>
        <fullName evidence="5">DUF2637 domain-containing protein</fullName>
    </recommendedName>
</protein>
<keyword evidence="4" id="KW-1185">Reference proteome</keyword>
<reference evidence="4" key="1">
    <citation type="submission" date="2023-07" db="EMBL/GenBank/DDBJ databases">
        <title>30 novel species of actinomycetes from the DSMZ collection.</title>
        <authorList>
            <person name="Nouioui I."/>
        </authorList>
    </citation>
    <scope>NUCLEOTIDE SEQUENCE [LARGE SCALE GENOMIC DNA]</scope>
    <source>
        <strain evidence="4">DSM 45834</strain>
    </source>
</reference>
<dbReference type="RefSeq" id="WP_311559415.1">
    <property type="nucleotide sequence ID" value="NZ_JAVREJ010000023.1"/>
</dbReference>
<feature type="transmembrane region" description="Helical" evidence="2">
    <location>
        <begin position="55"/>
        <end position="77"/>
    </location>
</feature>
<sequence length="288" mass="29173">MALGPAAATAHGLFEVAVAAQVPSGIAWLYPLMTDGLALVAYTATARLAGSARRYAWTVVVLAAGLSGLAQASYLASGATLHAPPGLRFGVGAWPAVAAAVVAHLLYLLAAEPPTHTADDTDPSEEVGNDASRSGGATSPDTDGDLFDRLSAAATAARTAVQPGVQPGLNTSAAVQPSPYNPLRSEPVDPLPSTPESASDPVADGPVEHFAQPVEQPLTAAADPAPRDRARAAAVRHAGRHGSLPTVTELEALAAVSRGTAAAALKALRAHPAPLHLVHDTPDQRTQP</sequence>
<evidence type="ECO:0000256" key="2">
    <source>
        <dbReference type="SAM" id="Phobius"/>
    </source>
</evidence>
<feature type="transmembrane region" description="Helical" evidence="2">
    <location>
        <begin position="89"/>
        <end position="110"/>
    </location>
</feature>
<evidence type="ECO:0008006" key="5">
    <source>
        <dbReference type="Google" id="ProtNLM"/>
    </source>
</evidence>
<proteinExistence type="predicted"/>
<evidence type="ECO:0000313" key="4">
    <source>
        <dbReference type="Proteomes" id="UP001183202"/>
    </source>
</evidence>
<organism evidence="3 4">
    <name type="scientific">Pseudonocardia charpentierae</name>
    <dbReference type="NCBI Taxonomy" id="3075545"/>
    <lineage>
        <taxon>Bacteria</taxon>
        <taxon>Bacillati</taxon>
        <taxon>Actinomycetota</taxon>
        <taxon>Actinomycetes</taxon>
        <taxon>Pseudonocardiales</taxon>
        <taxon>Pseudonocardiaceae</taxon>
        <taxon>Pseudonocardia</taxon>
    </lineage>
</organism>
<name>A0ABU2NG17_9PSEU</name>
<accession>A0ABU2NG17</accession>
<feature type="region of interest" description="Disordered" evidence="1">
    <location>
        <begin position="114"/>
        <end position="146"/>
    </location>
</feature>
<evidence type="ECO:0000256" key="1">
    <source>
        <dbReference type="SAM" id="MobiDB-lite"/>
    </source>
</evidence>
<feature type="region of interest" description="Disordered" evidence="1">
    <location>
        <begin position="158"/>
        <end position="240"/>
    </location>
</feature>
<gene>
    <name evidence="3" type="ORF">RM445_25620</name>
</gene>
<keyword evidence="2" id="KW-0472">Membrane</keyword>
<keyword evidence="2" id="KW-0812">Transmembrane</keyword>